<evidence type="ECO:0000256" key="2">
    <source>
        <dbReference type="ARBA" id="ARBA00022670"/>
    </source>
</evidence>
<dbReference type="Proteomes" id="UP000027195">
    <property type="component" value="Unassembled WGS sequence"/>
</dbReference>
<dbReference type="Gene3D" id="2.40.70.10">
    <property type="entry name" value="Acid Proteases"/>
    <property type="match status" value="2"/>
</dbReference>
<dbReference type="InterPro" id="IPR001969">
    <property type="entry name" value="Aspartic_peptidase_AS"/>
</dbReference>
<evidence type="ECO:0000256" key="6">
    <source>
        <dbReference type="PIRSR" id="PIRSR601461-2"/>
    </source>
</evidence>
<dbReference type="InterPro" id="IPR033121">
    <property type="entry name" value="PEPTIDASE_A1"/>
</dbReference>
<dbReference type="FunFam" id="2.40.70.10:FF:000115">
    <property type="entry name" value="Lysosomal aspartic protease"/>
    <property type="match status" value="1"/>
</dbReference>
<evidence type="ECO:0000256" key="3">
    <source>
        <dbReference type="ARBA" id="ARBA00022750"/>
    </source>
</evidence>
<comment type="similarity">
    <text evidence="1 7">Belongs to the peptidase A1 family.</text>
</comment>
<dbReference type="InterPro" id="IPR001461">
    <property type="entry name" value="Aspartic_peptidase_A1"/>
</dbReference>
<dbReference type="OrthoDB" id="771136at2759"/>
<dbReference type="PROSITE" id="PS00141">
    <property type="entry name" value="ASP_PROTEASE"/>
    <property type="match status" value="1"/>
</dbReference>
<evidence type="ECO:0000256" key="4">
    <source>
        <dbReference type="ARBA" id="ARBA00022801"/>
    </source>
</evidence>
<reference evidence="11" key="1">
    <citation type="journal article" date="2014" name="Proc. Natl. Acad. Sci. U.S.A.">
        <title>Extensive sampling of basidiomycete genomes demonstrates inadequacy of the white-rot/brown-rot paradigm for wood decay fungi.</title>
        <authorList>
            <person name="Riley R."/>
            <person name="Salamov A.A."/>
            <person name="Brown D.W."/>
            <person name="Nagy L.G."/>
            <person name="Floudas D."/>
            <person name="Held B.W."/>
            <person name="Levasseur A."/>
            <person name="Lombard V."/>
            <person name="Morin E."/>
            <person name="Otillar R."/>
            <person name="Lindquist E.A."/>
            <person name="Sun H."/>
            <person name="LaButti K.M."/>
            <person name="Schmutz J."/>
            <person name="Jabbour D."/>
            <person name="Luo H."/>
            <person name="Baker S.E."/>
            <person name="Pisabarro A.G."/>
            <person name="Walton J.D."/>
            <person name="Blanchette R.A."/>
            <person name="Henrissat B."/>
            <person name="Martin F."/>
            <person name="Cullen D."/>
            <person name="Hibbett D.S."/>
            <person name="Grigoriev I.V."/>
        </authorList>
    </citation>
    <scope>NUCLEOTIDE SEQUENCE [LARGE SCALE GENOMIC DNA]</scope>
    <source>
        <strain evidence="11">FD-172 SS1</strain>
    </source>
</reference>
<dbReference type="PROSITE" id="PS51767">
    <property type="entry name" value="PEPTIDASE_A1"/>
    <property type="match status" value="1"/>
</dbReference>
<sequence length="481" mass="49884">MIAPMLPISLLLASLVAATPQPAIVSERGYTMPLTRRTNPRVFASEDEAGVWLQDIANKLVVKYNGTITPSDTNGSPSKRAQGTNLLVNQNADSSYYGSLAVGTPAQAFQVILDTGSSDLWLLSSNCQRGCAAVVPFDGTSSSTFNNLSTPFKITYGSGAASGYLVQDVVQMAGFQVPKQTFAVVNSVTSDLLNSPVSGLLGLAFQSIASSRAVPFWQALVQGGAWDQPLMSFVLTRFGNQARANTLEPGGQFTMGFVDPTMYTGDIVYTNIPAGQQSYWLIPMTGISVQGVPVSLGSTGPVNVAIDTGTTLIGGPSSAIAAIFAQIPGSQPGSGNTAGYWLYPCKTQVTVALTFGGQSWSISPSDFQLAAVSSTTCTGAFFELNMGGSAPSWIIGDTFLKNVVSVYRFNPPSVGFANLSSTAQGLSNINAPVPTPTLGLSPVGPGGKNGGKNGGIDHSWNIIQLAALLSALAVGALNVLV</sequence>
<feature type="disulfide bond" evidence="6">
    <location>
        <begin position="127"/>
        <end position="131"/>
    </location>
</feature>
<evidence type="ECO:0000313" key="10">
    <source>
        <dbReference type="EMBL" id="KDQ19017.1"/>
    </source>
</evidence>
<feature type="domain" description="Peptidase A1" evidence="9">
    <location>
        <begin position="96"/>
        <end position="417"/>
    </location>
</feature>
<evidence type="ECO:0000256" key="5">
    <source>
        <dbReference type="PIRSR" id="PIRSR601461-1"/>
    </source>
</evidence>
<dbReference type="EMBL" id="KL198020">
    <property type="protein sequence ID" value="KDQ19017.1"/>
    <property type="molecule type" value="Genomic_DNA"/>
</dbReference>
<evidence type="ECO:0000259" key="9">
    <source>
        <dbReference type="PROSITE" id="PS51767"/>
    </source>
</evidence>
<dbReference type="Pfam" id="PF00026">
    <property type="entry name" value="Asp"/>
    <property type="match status" value="1"/>
</dbReference>
<keyword evidence="11" id="KW-1185">Reference proteome</keyword>
<dbReference type="AlphaFoldDB" id="A0A067N4F1"/>
<keyword evidence="6" id="KW-1015">Disulfide bond</keyword>
<feature type="chain" id="PRO_5001641771" description="Peptidase A1 domain-containing protein" evidence="8">
    <location>
        <begin position="19"/>
        <end position="481"/>
    </location>
</feature>
<dbReference type="PANTHER" id="PTHR47966">
    <property type="entry name" value="BETA-SITE APP-CLEAVING ENZYME, ISOFORM A-RELATED"/>
    <property type="match status" value="1"/>
</dbReference>
<protein>
    <recommendedName>
        <fullName evidence="9">Peptidase A1 domain-containing protein</fullName>
    </recommendedName>
</protein>
<accession>A0A067N4F1</accession>
<dbReference type="PANTHER" id="PTHR47966:SF6">
    <property type="entry name" value="PEPTIDASE A1 DOMAIN-CONTAINING PROTEIN"/>
    <property type="match status" value="1"/>
</dbReference>
<feature type="active site" evidence="5">
    <location>
        <position position="307"/>
    </location>
</feature>
<evidence type="ECO:0000256" key="1">
    <source>
        <dbReference type="ARBA" id="ARBA00007447"/>
    </source>
</evidence>
<dbReference type="InterPro" id="IPR021109">
    <property type="entry name" value="Peptidase_aspartic_dom_sf"/>
</dbReference>
<evidence type="ECO:0000313" key="11">
    <source>
        <dbReference type="Proteomes" id="UP000027195"/>
    </source>
</evidence>
<keyword evidence="2 7" id="KW-0645">Protease</keyword>
<keyword evidence="4 7" id="KW-0378">Hydrolase</keyword>
<name>A0A067N4F1_BOTB1</name>
<dbReference type="GO" id="GO:0004190">
    <property type="term" value="F:aspartic-type endopeptidase activity"/>
    <property type="evidence" value="ECO:0007669"/>
    <property type="project" value="UniProtKB-KW"/>
</dbReference>
<keyword evidence="3 7" id="KW-0064">Aspartyl protease</keyword>
<dbReference type="GO" id="GO:0006508">
    <property type="term" value="P:proteolysis"/>
    <property type="evidence" value="ECO:0007669"/>
    <property type="project" value="UniProtKB-KW"/>
</dbReference>
<organism evidence="10 11">
    <name type="scientific">Botryobasidium botryosum (strain FD-172 SS1)</name>
    <dbReference type="NCBI Taxonomy" id="930990"/>
    <lineage>
        <taxon>Eukaryota</taxon>
        <taxon>Fungi</taxon>
        <taxon>Dikarya</taxon>
        <taxon>Basidiomycota</taxon>
        <taxon>Agaricomycotina</taxon>
        <taxon>Agaricomycetes</taxon>
        <taxon>Cantharellales</taxon>
        <taxon>Botryobasidiaceae</taxon>
        <taxon>Botryobasidium</taxon>
    </lineage>
</organism>
<dbReference type="InParanoid" id="A0A067N4F1"/>
<dbReference type="SUPFAM" id="SSF50630">
    <property type="entry name" value="Acid proteases"/>
    <property type="match status" value="1"/>
</dbReference>
<evidence type="ECO:0000256" key="7">
    <source>
        <dbReference type="RuleBase" id="RU000454"/>
    </source>
</evidence>
<dbReference type="HOGENOM" id="CLU_013253_1_2_1"/>
<dbReference type="CDD" id="cd05471">
    <property type="entry name" value="pepsin_like"/>
    <property type="match status" value="1"/>
</dbReference>
<feature type="signal peptide" evidence="8">
    <location>
        <begin position="1"/>
        <end position="18"/>
    </location>
</feature>
<proteinExistence type="inferred from homology"/>
<keyword evidence="8" id="KW-0732">Signal</keyword>
<dbReference type="PRINTS" id="PR00792">
    <property type="entry name" value="PEPSIN"/>
</dbReference>
<dbReference type="STRING" id="930990.A0A067N4F1"/>
<gene>
    <name evidence="10" type="ORF">BOTBODRAFT_52200</name>
</gene>
<evidence type="ECO:0000256" key="8">
    <source>
        <dbReference type="SAM" id="SignalP"/>
    </source>
</evidence>
<feature type="active site" evidence="5">
    <location>
        <position position="114"/>
    </location>
</feature>
<dbReference type="InterPro" id="IPR034164">
    <property type="entry name" value="Pepsin-like_dom"/>
</dbReference>